<dbReference type="RefSeq" id="WP_046332390.1">
    <property type="nucleotide sequence ID" value="NZ_JBHTBO010000002.1"/>
</dbReference>
<dbReference type="EMBL" id="JXLH01000017">
    <property type="protein sequence ID" value="KJY57587.1"/>
    <property type="molecule type" value="Genomic_DNA"/>
</dbReference>
<feature type="transmembrane region" description="Helical" evidence="9">
    <location>
        <begin position="21"/>
        <end position="45"/>
    </location>
</feature>
<protein>
    <submittedName>
        <fullName evidence="10">PTS Man IID</fullName>
    </submittedName>
</protein>
<evidence type="ECO:0000256" key="1">
    <source>
        <dbReference type="ARBA" id="ARBA00004651"/>
    </source>
</evidence>
<dbReference type="AlphaFoldDB" id="A0A0F4LFG5"/>
<evidence type="ECO:0000256" key="2">
    <source>
        <dbReference type="ARBA" id="ARBA00022448"/>
    </source>
</evidence>
<keyword evidence="3" id="KW-1003">Cell membrane</keyword>
<keyword evidence="8 9" id="KW-0472">Membrane</keyword>
<proteinExistence type="predicted"/>
<dbReference type="PANTHER" id="PTHR32502">
    <property type="entry name" value="N-ACETYLGALACTOSAMINE PERMEASE II COMPONENT-RELATED"/>
    <property type="match status" value="1"/>
</dbReference>
<reference evidence="10 11" key="1">
    <citation type="submission" date="2015-01" db="EMBL/GenBank/DDBJ databases">
        <title>Comparative genomics of the lactic acid bacteria isolated from the honey bee gut.</title>
        <authorList>
            <person name="Ellegaard K.M."/>
            <person name="Tamarit D."/>
            <person name="Javelind E."/>
            <person name="Olofsson T."/>
            <person name="Andersson S.G."/>
            <person name="Vasquez A."/>
        </authorList>
    </citation>
    <scope>NUCLEOTIDE SEQUENCE [LARGE SCALE GENOMIC DNA]</scope>
    <source>
        <strain evidence="10 11">Hma2</strain>
    </source>
</reference>
<feature type="transmembrane region" description="Helical" evidence="9">
    <location>
        <begin position="106"/>
        <end position="135"/>
    </location>
</feature>
<dbReference type="Proteomes" id="UP000033612">
    <property type="component" value="Unassembled WGS sequence"/>
</dbReference>
<dbReference type="PROSITE" id="PS51108">
    <property type="entry name" value="PTS_EIID"/>
    <property type="match status" value="1"/>
</dbReference>
<keyword evidence="11" id="KW-1185">Reference proteome</keyword>
<evidence type="ECO:0000256" key="6">
    <source>
        <dbReference type="ARBA" id="ARBA00022692"/>
    </source>
</evidence>
<dbReference type="InterPro" id="IPR004704">
    <property type="entry name" value="PTS_IID_man"/>
</dbReference>
<gene>
    <name evidence="10" type="ORF">JF75_13210</name>
</gene>
<feature type="transmembrane region" description="Helical" evidence="9">
    <location>
        <begin position="141"/>
        <end position="163"/>
    </location>
</feature>
<evidence type="ECO:0000256" key="7">
    <source>
        <dbReference type="ARBA" id="ARBA00022989"/>
    </source>
</evidence>
<keyword evidence="6 9" id="KW-0812">Transmembrane</keyword>
<comment type="caution">
    <text evidence="10">The sequence shown here is derived from an EMBL/GenBank/DDBJ whole genome shotgun (WGS) entry which is preliminary data.</text>
</comment>
<evidence type="ECO:0000313" key="11">
    <source>
        <dbReference type="Proteomes" id="UP000033612"/>
    </source>
</evidence>
<evidence type="ECO:0000256" key="9">
    <source>
        <dbReference type="SAM" id="Phobius"/>
    </source>
</evidence>
<evidence type="ECO:0000256" key="8">
    <source>
        <dbReference type="ARBA" id="ARBA00023136"/>
    </source>
</evidence>
<evidence type="ECO:0000313" key="10">
    <source>
        <dbReference type="EMBL" id="KJY57587.1"/>
    </source>
</evidence>
<dbReference type="GO" id="GO:0009401">
    <property type="term" value="P:phosphoenolpyruvate-dependent sugar phosphotransferase system"/>
    <property type="evidence" value="ECO:0007669"/>
    <property type="project" value="UniProtKB-KW"/>
</dbReference>
<keyword evidence="7 9" id="KW-1133">Transmembrane helix</keyword>
<keyword evidence="4" id="KW-0762">Sugar transport</keyword>
<accession>A0A0F4LFG5</accession>
<dbReference type="InterPro" id="IPR050303">
    <property type="entry name" value="GatZ_KbaZ_carbometab"/>
</dbReference>
<sequence length="273" mass="30401">MTKTIRTTPLTEKEKNKLFTRYMLFGAVGVDPVYLQGKSWPWWLMPFYRKYYKGKELSENLLRHFTWYNTEPILGSIIFGIVLGMEERKAIHQDISGETITAIKSSLMGPVAGIGDSLIQGTLIPILITLVIAVSGKSGSILGPVLYIIILLSIILTLAYGLFKQGFKLGKDAIDYFGKVGINKITNSIAVFGLIIVGTLASSMVKIPLKISYYNGNKKVLLSDTLNGIFPNIIALLVILLFYWLLKKKNLKMQSLFYIVMVVTIVISLVGII</sequence>
<organism evidence="10 11">
    <name type="scientific">Lactobacillus kimbladii</name>
    <dbReference type="NCBI Taxonomy" id="1218506"/>
    <lineage>
        <taxon>Bacteria</taxon>
        <taxon>Bacillati</taxon>
        <taxon>Bacillota</taxon>
        <taxon>Bacilli</taxon>
        <taxon>Lactobacillales</taxon>
        <taxon>Lactobacillaceae</taxon>
        <taxon>Lactobacillus</taxon>
    </lineage>
</organism>
<feature type="transmembrane region" description="Helical" evidence="9">
    <location>
        <begin position="255"/>
        <end position="272"/>
    </location>
</feature>
<evidence type="ECO:0000256" key="4">
    <source>
        <dbReference type="ARBA" id="ARBA00022597"/>
    </source>
</evidence>
<dbReference type="PANTHER" id="PTHR32502:SF5">
    <property type="entry name" value="N-ACETYLGALACTOSAMINE PERMEASE IID COMPONENT-RELATED"/>
    <property type="match status" value="1"/>
</dbReference>
<dbReference type="OrthoDB" id="9795582at2"/>
<dbReference type="PATRIC" id="fig|1218506.3.peg.1392"/>
<name>A0A0F4LFG5_9LACO</name>
<dbReference type="HOGENOM" id="CLU_060742_0_1_9"/>
<keyword evidence="5" id="KW-0598">Phosphotransferase system</keyword>
<evidence type="ECO:0000256" key="5">
    <source>
        <dbReference type="ARBA" id="ARBA00022683"/>
    </source>
</evidence>
<evidence type="ECO:0000256" key="3">
    <source>
        <dbReference type="ARBA" id="ARBA00022475"/>
    </source>
</evidence>
<dbReference type="STRING" id="1218506.JF75_13210"/>
<dbReference type="Pfam" id="PF03613">
    <property type="entry name" value="EIID-AGA"/>
    <property type="match status" value="1"/>
</dbReference>
<feature type="transmembrane region" description="Helical" evidence="9">
    <location>
        <begin position="229"/>
        <end position="246"/>
    </location>
</feature>
<feature type="transmembrane region" description="Helical" evidence="9">
    <location>
        <begin position="189"/>
        <end position="209"/>
    </location>
</feature>
<dbReference type="GO" id="GO:0005886">
    <property type="term" value="C:plasma membrane"/>
    <property type="evidence" value="ECO:0007669"/>
    <property type="project" value="UniProtKB-SubCell"/>
</dbReference>
<keyword evidence="2" id="KW-0813">Transport</keyword>
<comment type="subcellular location">
    <subcellularLocation>
        <location evidence="1">Cell membrane</location>
        <topology evidence="1">Multi-pass membrane protein</topology>
    </subcellularLocation>
</comment>